<proteinExistence type="predicted"/>
<dbReference type="PANTHER" id="PTHR43649:SF12">
    <property type="entry name" value="DIACETYLCHITOBIOSE BINDING PROTEIN DASA"/>
    <property type="match status" value="1"/>
</dbReference>
<gene>
    <name evidence="1" type="ORF">FLT43_19635</name>
</gene>
<protein>
    <submittedName>
        <fullName evidence="1">Carbohydrate ABC transporter substrate-binding protein</fullName>
    </submittedName>
</protein>
<evidence type="ECO:0000313" key="1">
    <source>
        <dbReference type="EMBL" id="QDM45440.1"/>
    </source>
</evidence>
<name>A0AAP9J2Y5_PANTH</name>
<dbReference type="InterPro" id="IPR006059">
    <property type="entry name" value="SBP"/>
</dbReference>
<dbReference type="SUPFAM" id="SSF53850">
    <property type="entry name" value="Periplasmic binding protein-like II"/>
    <property type="match status" value="1"/>
</dbReference>
<dbReference type="PANTHER" id="PTHR43649">
    <property type="entry name" value="ARABINOSE-BINDING PROTEIN-RELATED"/>
    <property type="match status" value="1"/>
</dbReference>
<evidence type="ECO:0000313" key="2">
    <source>
        <dbReference type="Proteomes" id="UP000315377"/>
    </source>
</evidence>
<organism evidence="1 2">
    <name type="scientific">Paenibacillus thiaminolyticus</name>
    <name type="common">Bacillus thiaminolyticus</name>
    <dbReference type="NCBI Taxonomy" id="49283"/>
    <lineage>
        <taxon>Bacteria</taxon>
        <taxon>Bacillati</taxon>
        <taxon>Bacillota</taxon>
        <taxon>Bacilli</taxon>
        <taxon>Bacillales</taxon>
        <taxon>Paenibacillaceae</taxon>
        <taxon>Paenibacillus</taxon>
    </lineage>
</organism>
<dbReference type="Proteomes" id="UP000315377">
    <property type="component" value="Chromosome"/>
</dbReference>
<dbReference type="Gene3D" id="3.40.190.10">
    <property type="entry name" value="Periplasmic binding protein-like II"/>
    <property type="match status" value="1"/>
</dbReference>
<accession>A0AAP9J2Y5</accession>
<dbReference type="InterPro" id="IPR050490">
    <property type="entry name" value="Bact_solute-bd_prot1"/>
</dbReference>
<reference evidence="1 2" key="1">
    <citation type="submission" date="2019-07" db="EMBL/GenBank/DDBJ databases">
        <title>Paenibacillus thiaminolyticus NRRL B-4156.</title>
        <authorList>
            <person name="Hehnly C."/>
            <person name="Zhang L."/>
        </authorList>
    </citation>
    <scope>NUCLEOTIDE SEQUENCE [LARGE SCALE GENOMIC DNA]</scope>
    <source>
        <strain evidence="1 2">NRRL B-4156</strain>
    </source>
</reference>
<dbReference type="EMBL" id="CP041405">
    <property type="protein sequence ID" value="QDM45440.1"/>
    <property type="molecule type" value="Genomic_DNA"/>
</dbReference>
<sequence>MAVKTQPSQMQEENMMSMRIKKRNINTYIVCTFTILSLFLSACNGTSEGTSGDSSGKKQIVLATMSQNRFLDFAKEKYEALHPDIEIVYKVYQEMDIREMGNMAQISMPSKEDQEKYISTINTEMMSGAGPDILDTTELPVDKYKEKNMLANLYDMMDQDQDFNKNEYFQNIWKSTELDGGLYTFPVNFLLEMLSANDELLKQGGVQLQEPLSWDDILTATEQVRQAVGNDVSAISESSPEDLASELVSLYYSQLVDSKNKKAYFDSDDSRRLILKVKEIFDRGFAWSGMSDIQSMEDFSEKMKLTIFSPSYISDPTSFALSDTLYSQPSFDGKNEELAFRTSLNLGLNANSAMKQEAWDFLKFLVSEEMQQAPARIGLPINKQVYNEMFDRMLDDVKKNGSVTTPHGEEPVTVTPEQLESMRPLAEKANQKSSGDPKILDIFRTEIAPYFAGQKSLDDVLRLIQSKVTTYLNE</sequence>
<dbReference type="AlphaFoldDB" id="A0AAP9J2Y5"/>
<dbReference type="Pfam" id="PF13416">
    <property type="entry name" value="SBP_bac_8"/>
    <property type="match status" value="1"/>
</dbReference>